<accession>A0AAT9H8X6</accession>
<dbReference type="AlphaFoldDB" id="A0AAT9H8X6"/>
<proteinExistence type="predicted"/>
<sequence>MAHSSSAPWASCAGGVTSCPLLVEDSGLRYEIAELGPAAAAEGGGEFGDVGTAGPYVHPEAAGDGLVDVALHQQFGDGVLYLRYTVGRRLVGCAGGQRDRAAPHELEHLDEISDEPRVPEFQRDLAVVLHGDEGDRLVADDETLHQFVDGAVLRPAVGELLDVRQPFGVEPRGVLVEGAYAHTALDEQPVALEALQQAAFGPVAARLDGQHLRTALGGGQVQCAVDAVVALEHRDGVGGGDLLGAQRHERLESVGEFDRQLPALGDLPLQRAQPLRERDRGQHGTQPLGVVGIRMKEGEIHQAGRGLHFRAGDTSRAESIRVQSHPLIAQLSHRMRMCRISLFRCQFSTPQGPEHAGT</sequence>
<reference evidence="1" key="2">
    <citation type="submission" date="2024-07" db="EMBL/GenBank/DDBJ databases">
        <title>Streptomyces haneummycinica sp. nov., a new antibiotic-producing actinobacterium isolated from marine sediment.</title>
        <authorList>
            <person name="Uemura M."/>
            <person name="Hamada M."/>
            <person name="Hirano S."/>
            <person name="Kobayashi K."/>
            <person name="Ohshiro T."/>
            <person name="Kobayashi T."/>
            <person name="Terahara T."/>
        </authorList>
    </citation>
    <scope>NUCLEOTIDE SEQUENCE</scope>
    <source>
        <strain evidence="1">KM77-8</strain>
    </source>
</reference>
<reference evidence="1" key="1">
    <citation type="submission" date="2024-06" db="EMBL/GenBank/DDBJ databases">
        <authorList>
            <consortium name="consrtm"/>
            <person name="Uemura M."/>
            <person name="Terahara T."/>
        </authorList>
    </citation>
    <scope>NUCLEOTIDE SEQUENCE</scope>
    <source>
        <strain evidence="1">KM77-8</strain>
    </source>
</reference>
<gene>
    <name evidence="1" type="ORF">SHKM778_02030</name>
</gene>
<dbReference type="EMBL" id="AP035768">
    <property type="protein sequence ID" value="BFO13815.1"/>
    <property type="molecule type" value="Genomic_DNA"/>
</dbReference>
<organism evidence="1">
    <name type="scientific">Streptomyces haneummycinicus</name>
    <dbReference type="NCBI Taxonomy" id="3074435"/>
    <lineage>
        <taxon>Bacteria</taxon>
        <taxon>Bacillati</taxon>
        <taxon>Actinomycetota</taxon>
        <taxon>Actinomycetes</taxon>
        <taxon>Kitasatosporales</taxon>
        <taxon>Streptomycetaceae</taxon>
        <taxon>Streptomyces</taxon>
    </lineage>
</organism>
<name>A0AAT9H8X6_9ACTN</name>
<protein>
    <submittedName>
        <fullName evidence="1">Uncharacterized protein</fullName>
    </submittedName>
</protein>
<evidence type="ECO:0000313" key="1">
    <source>
        <dbReference type="EMBL" id="BFO13815.1"/>
    </source>
</evidence>